<evidence type="ECO:0000256" key="3">
    <source>
        <dbReference type="ARBA" id="ARBA00023027"/>
    </source>
</evidence>
<evidence type="ECO:0000259" key="6">
    <source>
        <dbReference type="Pfam" id="PF02826"/>
    </source>
</evidence>
<dbReference type="InterPro" id="IPR050418">
    <property type="entry name" value="D-iso_2-hydroxyacid_DH_PdxB"/>
</dbReference>
<keyword evidence="3" id="KW-0520">NAD</keyword>
<dbReference type="GO" id="GO:0016616">
    <property type="term" value="F:oxidoreductase activity, acting on the CH-OH group of donors, NAD or NADP as acceptor"/>
    <property type="evidence" value="ECO:0007669"/>
    <property type="project" value="InterPro"/>
</dbReference>
<dbReference type="AlphaFoldDB" id="A0A3P7NW38"/>
<feature type="domain" description="D-isomer specific 2-hydroxyacid dehydrogenase catalytic" evidence="5">
    <location>
        <begin position="13"/>
        <end position="300"/>
    </location>
</feature>
<dbReference type="InterPro" id="IPR036291">
    <property type="entry name" value="NAD(P)-bd_dom_sf"/>
</dbReference>
<dbReference type="KEGG" id="cbar:PATL70BA_1255"/>
<dbReference type="Proteomes" id="UP000279029">
    <property type="component" value="Chromosome"/>
</dbReference>
<dbReference type="CDD" id="cd12170">
    <property type="entry name" value="2-Hacid_dh_9"/>
    <property type="match status" value="1"/>
</dbReference>
<dbReference type="Pfam" id="PF00389">
    <property type="entry name" value="2-Hacid_dh"/>
    <property type="match status" value="1"/>
</dbReference>
<dbReference type="Gene3D" id="3.40.50.720">
    <property type="entry name" value="NAD(P)-binding Rossmann-like Domain"/>
    <property type="match status" value="2"/>
</dbReference>
<protein>
    <submittedName>
        <fullName evidence="7">D-isomer specific 2-hydroxyacid dehydrogenase NAD-binding</fullName>
    </submittedName>
</protein>
<dbReference type="PANTHER" id="PTHR43761">
    <property type="entry name" value="D-ISOMER SPECIFIC 2-HYDROXYACID DEHYDROGENASE FAMILY PROTEIN (AFU_ORTHOLOGUE AFUA_1G13630)"/>
    <property type="match status" value="1"/>
</dbReference>
<organism evidence="7 8">
    <name type="scientific">Petrocella atlantisensis</name>
    <dbReference type="NCBI Taxonomy" id="2173034"/>
    <lineage>
        <taxon>Bacteria</taxon>
        <taxon>Bacillati</taxon>
        <taxon>Bacillota</taxon>
        <taxon>Clostridia</taxon>
        <taxon>Lachnospirales</taxon>
        <taxon>Vallitaleaceae</taxon>
        <taxon>Petrocella</taxon>
    </lineage>
</organism>
<dbReference type="SUPFAM" id="SSF52283">
    <property type="entry name" value="Formate/glycerate dehydrogenase catalytic domain-like"/>
    <property type="match status" value="1"/>
</dbReference>
<accession>A0A3P7NW38</accession>
<dbReference type="GO" id="GO:0051287">
    <property type="term" value="F:NAD binding"/>
    <property type="evidence" value="ECO:0007669"/>
    <property type="project" value="InterPro"/>
</dbReference>
<evidence type="ECO:0000256" key="1">
    <source>
        <dbReference type="ARBA" id="ARBA00005854"/>
    </source>
</evidence>
<name>A0A3P7NW38_9FIRM</name>
<sequence>MFKKLVAIEPISLMPSAQQKLHDYAKEVIMFDNMPKNNLEIIQRIGDADAVLLSYTTYIDKEVLDACPNIRYIGMCCSLYSAQSANVDIPTANAKNITVYGIRDYGDQGVVEYVISELVRYLHGFGDKQWKELPMEITDLKVGIVGLGTSGQMTAVALQALGADLYYYSRTRKPEEEARNIKYLPLKELLGTVDVVCSCLNKNVILFHEEQFESLGNNKIMFNTSIGPSHDVPALEKWLEKGGNEFFCDTLGALGDNTGKLLSHAHVNCMGVSSGRTKQAFDRLSEKVLDNIKLFLKNHDKTK</sequence>
<feature type="domain" description="D-isomer specific 2-hydroxyacid dehydrogenase NAD-binding" evidence="6">
    <location>
        <begin position="127"/>
        <end position="243"/>
    </location>
</feature>
<keyword evidence="2 4" id="KW-0560">Oxidoreductase</keyword>
<reference evidence="7 8" key="1">
    <citation type="submission" date="2018-09" db="EMBL/GenBank/DDBJ databases">
        <authorList>
            <person name="Postec A."/>
        </authorList>
    </citation>
    <scope>NUCLEOTIDE SEQUENCE [LARGE SCALE GENOMIC DNA]</scope>
    <source>
        <strain evidence="7">70B-A</strain>
    </source>
</reference>
<evidence type="ECO:0000259" key="5">
    <source>
        <dbReference type="Pfam" id="PF00389"/>
    </source>
</evidence>
<dbReference type="InterPro" id="IPR006140">
    <property type="entry name" value="D-isomer_DH_NAD-bd"/>
</dbReference>
<dbReference type="PANTHER" id="PTHR43761:SF1">
    <property type="entry name" value="D-ISOMER SPECIFIC 2-HYDROXYACID DEHYDROGENASE CATALYTIC DOMAIN-CONTAINING PROTEIN-RELATED"/>
    <property type="match status" value="1"/>
</dbReference>
<dbReference type="EMBL" id="LR130778">
    <property type="protein sequence ID" value="VDN47135.1"/>
    <property type="molecule type" value="Genomic_DNA"/>
</dbReference>
<evidence type="ECO:0000256" key="2">
    <source>
        <dbReference type="ARBA" id="ARBA00023002"/>
    </source>
</evidence>
<dbReference type="RefSeq" id="WP_125136515.1">
    <property type="nucleotide sequence ID" value="NZ_LR130778.1"/>
</dbReference>
<comment type="similarity">
    <text evidence="1 4">Belongs to the D-isomer specific 2-hydroxyacid dehydrogenase family.</text>
</comment>
<keyword evidence="8" id="KW-1185">Reference proteome</keyword>
<gene>
    <name evidence="7" type="ORF">PATL70BA_1255</name>
</gene>
<dbReference type="Pfam" id="PF02826">
    <property type="entry name" value="2-Hacid_dh_C"/>
    <property type="match status" value="1"/>
</dbReference>
<evidence type="ECO:0000256" key="4">
    <source>
        <dbReference type="RuleBase" id="RU003719"/>
    </source>
</evidence>
<evidence type="ECO:0000313" key="7">
    <source>
        <dbReference type="EMBL" id="VDN47135.1"/>
    </source>
</evidence>
<proteinExistence type="inferred from homology"/>
<dbReference type="SUPFAM" id="SSF51735">
    <property type="entry name" value="NAD(P)-binding Rossmann-fold domains"/>
    <property type="match status" value="1"/>
</dbReference>
<evidence type="ECO:0000313" key="8">
    <source>
        <dbReference type="Proteomes" id="UP000279029"/>
    </source>
</evidence>
<dbReference type="OrthoDB" id="9805416at2"/>
<dbReference type="InterPro" id="IPR006139">
    <property type="entry name" value="D-isomer_2_OHA_DH_cat_dom"/>
</dbReference>